<dbReference type="EMBL" id="CVRI01000043">
    <property type="protein sequence ID" value="CRK96391.1"/>
    <property type="molecule type" value="Genomic_DNA"/>
</dbReference>
<protein>
    <submittedName>
        <fullName evidence="1">CLUMA_CG009808, isoform A</fullName>
    </submittedName>
</protein>
<keyword evidence="2" id="KW-1185">Reference proteome</keyword>
<name>A0A1J1I7V4_9DIPT</name>
<dbReference type="AlphaFoldDB" id="A0A1J1I7V4"/>
<dbReference type="Proteomes" id="UP000183832">
    <property type="component" value="Unassembled WGS sequence"/>
</dbReference>
<gene>
    <name evidence="1" type="ORF">CLUMA_CG009808</name>
</gene>
<organism evidence="1 2">
    <name type="scientific">Clunio marinus</name>
    <dbReference type="NCBI Taxonomy" id="568069"/>
    <lineage>
        <taxon>Eukaryota</taxon>
        <taxon>Metazoa</taxon>
        <taxon>Ecdysozoa</taxon>
        <taxon>Arthropoda</taxon>
        <taxon>Hexapoda</taxon>
        <taxon>Insecta</taxon>
        <taxon>Pterygota</taxon>
        <taxon>Neoptera</taxon>
        <taxon>Endopterygota</taxon>
        <taxon>Diptera</taxon>
        <taxon>Nematocera</taxon>
        <taxon>Chironomoidea</taxon>
        <taxon>Chironomidae</taxon>
        <taxon>Clunio</taxon>
    </lineage>
</organism>
<accession>A0A1J1I7V4</accession>
<evidence type="ECO:0000313" key="1">
    <source>
        <dbReference type="EMBL" id="CRK96391.1"/>
    </source>
</evidence>
<proteinExistence type="predicted"/>
<sequence length="92" mass="10509">MVLNLTQIMSLSGQAIEVALIILLKFQSTKVDLKLQDTKFSEEEQIAGCHSQKTDVLHRKIPFVSLLDNLFVERGAERKKTPTDNIYNMMML</sequence>
<reference evidence="1 2" key="1">
    <citation type="submission" date="2015-04" db="EMBL/GenBank/DDBJ databases">
        <authorList>
            <person name="Syromyatnikov M.Y."/>
            <person name="Popov V.N."/>
        </authorList>
    </citation>
    <scope>NUCLEOTIDE SEQUENCE [LARGE SCALE GENOMIC DNA]</scope>
</reference>
<evidence type="ECO:0000313" key="2">
    <source>
        <dbReference type="Proteomes" id="UP000183832"/>
    </source>
</evidence>